<dbReference type="Gene3D" id="3.20.20.410">
    <property type="entry name" value="Protein of unknown function UPF0759"/>
    <property type="match status" value="1"/>
</dbReference>
<dbReference type="PANTHER" id="PTHR30348">
    <property type="entry name" value="UNCHARACTERIZED PROTEIN YECE"/>
    <property type="match status" value="1"/>
</dbReference>
<evidence type="ECO:0000313" key="1">
    <source>
        <dbReference type="EMBL" id="MFD1430020.1"/>
    </source>
</evidence>
<accession>A0ABW4CJV7</accession>
<evidence type="ECO:0000313" key="2">
    <source>
        <dbReference type="Proteomes" id="UP001597196"/>
    </source>
</evidence>
<dbReference type="InterPro" id="IPR036520">
    <property type="entry name" value="UPF0759_sf"/>
</dbReference>
<organism evidence="1 2">
    <name type="scientific">Lacticaseibacillus mingshuiensis</name>
    <dbReference type="NCBI Taxonomy" id="2799574"/>
    <lineage>
        <taxon>Bacteria</taxon>
        <taxon>Bacillati</taxon>
        <taxon>Bacillota</taxon>
        <taxon>Bacilli</taxon>
        <taxon>Lactobacillales</taxon>
        <taxon>Lactobacillaceae</taxon>
        <taxon>Lacticaseibacillus</taxon>
    </lineage>
</organism>
<dbReference type="PANTHER" id="PTHR30348:SF13">
    <property type="entry name" value="UPF0759 PROTEIN YUNF"/>
    <property type="match status" value="1"/>
</dbReference>
<dbReference type="EMBL" id="JBHTOC010000009">
    <property type="protein sequence ID" value="MFD1430020.1"/>
    <property type="molecule type" value="Genomic_DNA"/>
</dbReference>
<proteinExistence type="predicted"/>
<comment type="caution">
    <text evidence="1">The sequence shown here is derived from an EMBL/GenBank/DDBJ whole genome shotgun (WGS) entry which is preliminary data.</text>
</comment>
<protein>
    <submittedName>
        <fullName evidence="1">DUF72 domain-containing protein</fullName>
    </submittedName>
</protein>
<dbReference type="RefSeq" id="WP_203626472.1">
    <property type="nucleotide sequence ID" value="NZ_BOLQ01000005.1"/>
</dbReference>
<gene>
    <name evidence="1" type="ORF">ACFQ4P_07140</name>
</gene>
<dbReference type="Pfam" id="PF01904">
    <property type="entry name" value="DUF72"/>
    <property type="match status" value="1"/>
</dbReference>
<dbReference type="Proteomes" id="UP001597196">
    <property type="component" value="Unassembled WGS sequence"/>
</dbReference>
<reference evidence="2" key="1">
    <citation type="journal article" date="2019" name="Int. J. Syst. Evol. Microbiol.">
        <title>The Global Catalogue of Microorganisms (GCM) 10K type strain sequencing project: providing services to taxonomists for standard genome sequencing and annotation.</title>
        <authorList>
            <consortium name="The Broad Institute Genomics Platform"/>
            <consortium name="The Broad Institute Genome Sequencing Center for Infectious Disease"/>
            <person name="Wu L."/>
            <person name="Ma J."/>
        </authorList>
    </citation>
    <scope>NUCLEOTIDE SEQUENCE [LARGE SCALE GENOMIC DNA]</scope>
    <source>
        <strain evidence="2">CCM 8980</strain>
    </source>
</reference>
<sequence length="277" mass="31060">MILVGLTAVAEHPDLAPNGKASTLSDIATVFPVVEMDTTFYHIPGEKTVRNWQRQVPPTFQFIVKATATMTQHEPLPADTDRREPFIQLRASLQSLIDAKQLTAILFQLPPWFGATADNIAYLKWVRTQYPDLPIAIELRDGSWLSPKFRNSTLALWRQLDFINVVVDEPQVPGNPVPLVPEVTNPTCAIMRLHGRNLMGWLKQGAAWRGERTNYRYSDDELTVLGETAMKLAAGAKQVFVIFNNNGHQDASPDAQRFIAQQGLQFTGLAPRQLDLF</sequence>
<dbReference type="SUPFAM" id="SSF117396">
    <property type="entry name" value="TM1631-like"/>
    <property type="match status" value="1"/>
</dbReference>
<dbReference type="InterPro" id="IPR002763">
    <property type="entry name" value="DUF72"/>
</dbReference>
<keyword evidence="2" id="KW-1185">Reference proteome</keyword>
<name>A0ABW4CJV7_9LACO</name>